<evidence type="ECO:0000256" key="5">
    <source>
        <dbReference type="ARBA" id="ARBA00022723"/>
    </source>
</evidence>
<evidence type="ECO:0000256" key="3">
    <source>
        <dbReference type="ARBA" id="ARBA00008480"/>
    </source>
</evidence>
<comment type="similarity">
    <text evidence="3 8 9">Belongs to the IspF family.</text>
</comment>
<evidence type="ECO:0000259" key="10">
    <source>
        <dbReference type="Pfam" id="PF02542"/>
    </source>
</evidence>
<evidence type="ECO:0000256" key="4">
    <source>
        <dbReference type="ARBA" id="ARBA00012579"/>
    </source>
</evidence>
<dbReference type="Pfam" id="PF02542">
    <property type="entry name" value="YgbB"/>
    <property type="match status" value="1"/>
</dbReference>
<keyword evidence="6 8" id="KW-0414">Isoprene biosynthesis</keyword>
<feature type="binding site" evidence="8">
    <location>
        <begin position="94"/>
        <end position="95"/>
    </location>
    <ligand>
        <name>4-CDP-2-C-methyl-D-erythritol 2-phosphate</name>
        <dbReference type="ChEBI" id="CHEBI:57919"/>
    </ligand>
</feature>
<dbReference type="EC" id="4.6.1.12" evidence="4 8"/>
<evidence type="ECO:0000256" key="7">
    <source>
        <dbReference type="ARBA" id="ARBA00023239"/>
    </source>
</evidence>
<reference evidence="11 12" key="1">
    <citation type="submission" date="2020-08" db="EMBL/GenBank/DDBJ databases">
        <title>Genome sequence of Sphingomonas daechungensis KACC 18115T.</title>
        <authorList>
            <person name="Hyun D.-W."/>
            <person name="Bae J.-W."/>
        </authorList>
    </citation>
    <scope>NUCLEOTIDE SEQUENCE [LARGE SCALE GENOMIC DNA]</scope>
    <source>
        <strain evidence="11 12">KACC 18115</strain>
    </source>
</reference>
<dbReference type="GO" id="GO:0008685">
    <property type="term" value="F:2-C-methyl-D-erythritol 2,4-cyclodiphosphate synthase activity"/>
    <property type="evidence" value="ECO:0007669"/>
    <property type="project" value="UniProtKB-EC"/>
</dbReference>
<comment type="cofactor">
    <cofactor evidence="8">
        <name>a divalent metal cation</name>
        <dbReference type="ChEBI" id="CHEBI:60240"/>
    </cofactor>
    <text evidence="8">Binds 1 divalent metal cation per subunit.</text>
</comment>
<sequence>MEDLIHAYQEAGGASATDESTVMLSAGLKVATVEGDPMLEKLTMRADWERAEAILASRLVSRTGMGFDVHAFAGEGPIMLGGIPVPHLRGLSGHSDADVALHAITDALLGAAGLGDIGEHFPPSDPQWKGASSDLFLKHAATLIRDQGGLIDHVDVTIVAEEPKIGPHRSAIRARIAEILQMAIEQVSVKATTTEGLGFTGRREGMAAQAVASIRLGFIR</sequence>
<dbReference type="NCBIfam" id="TIGR00151">
    <property type="entry name" value="ispF"/>
    <property type="match status" value="1"/>
</dbReference>
<dbReference type="EMBL" id="CP060780">
    <property type="protein sequence ID" value="QNP42616.1"/>
    <property type="molecule type" value="Genomic_DNA"/>
</dbReference>
<keyword evidence="7 8" id="KW-0456">Lyase</keyword>
<feature type="binding site" evidence="8">
    <location>
        <begin position="192"/>
        <end position="195"/>
    </location>
    <ligand>
        <name>4-CDP-2-C-methyl-D-erythritol 2-phosphate</name>
        <dbReference type="ChEBI" id="CHEBI:57919"/>
    </ligand>
</feature>
<accession>A0ABX6SZ90</accession>
<evidence type="ECO:0000256" key="8">
    <source>
        <dbReference type="HAMAP-Rule" id="MF_00107"/>
    </source>
</evidence>
<feature type="binding site" evidence="8">
    <location>
        <position position="68"/>
    </location>
    <ligand>
        <name>a divalent metal cation</name>
        <dbReference type="ChEBI" id="CHEBI:60240"/>
    </ligand>
</feature>
<name>A0ABX6SZ90_9SPHN</name>
<dbReference type="InterPro" id="IPR036571">
    <property type="entry name" value="MECDP_synthase_sf"/>
</dbReference>
<dbReference type="PANTHER" id="PTHR43181:SF1">
    <property type="entry name" value="2-C-METHYL-D-ERYTHRITOL 2,4-CYCLODIPHOSPHATE SYNTHASE, CHLOROPLASTIC"/>
    <property type="match status" value="1"/>
</dbReference>
<comment type="function">
    <text evidence="8">Involved in the biosynthesis of isopentenyl diphosphate (IPP) and dimethylallyl diphosphate (DMAPP), two major building blocks of isoprenoid compounds. Catalyzes the conversion of 4-diphosphocytidyl-2-C-methyl-D-erythritol 2-phosphate (CDP-ME2P) to 2-C-methyl-D-erythritol 2,4-cyclodiphosphate (ME-CPP) with a corresponding release of cytidine 5-monophosphate (CMP).</text>
</comment>
<dbReference type="PANTHER" id="PTHR43181">
    <property type="entry name" value="2-C-METHYL-D-ERYTHRITOL 2,4-CYCLODIPHOSPHATE SYNTHASE, CHLOROPLASTIC"/>
    <property type="match status" value="1"/>
</dbReference>
<evidence type="ECO:0000256" key="1">
    <source>
        <dbReference type="ARBA" id="ARBA00000200"/>
    </source>
</evidence>
<feature type="binding site" evidence="8">
    <location>
        <position position="70"/>
    </location>
    <ligand>
        <name>a divalent metal cation</name>
        <dbReference type="ChEBI" id="CHEBI:60240"/>
    </ligand>
</feature>
<proteinExistence type="inferred from homology"/>
<dbReference type="InterPro" id="IPR020555">
    <property type="entry name" value="MECDP_synthase_CS"/>
</dbReference>
<protein>
    <recommendedName>
        <fullName evidence="4 8">2-C-methyl-D-erythritol 2,4-cyclodiphosphate synthase</fullName>
        <shortName evidence="8">MECDP-synthase</shortName>
        <shortName evidence="8">MECPP-synthase</shortName>
        <shortName evidence="8">MECPS</shortName>
        <ecNumber evidence="4 8">4.6.1.12</ecNumber>
    </recommendedName>
</protein>
<feature type="binding site" evidence="8">
    <location>
        <begin position="68"/>
        <end position="70"/>
    </location>
    <ligand>
        <name>4-CDP-2-C-methyl-D-erythritol 2-phosphate</name>
        <dbReference type="ChEBI" id="CHEBI:57919"/>
    </ligand>
</feature>
<comment type="subunit">
    <text evidence="8">Homotrimer.</text>
</comment>
<feature type="binding site" evidence="8">
    <location>
        <begin position="116"/>
        <end position="118"/>
    </location>
    <ligand>
        <name>4-CDP-2-C-methyl-D-erythritol 2-phosphate</name>
        <dbReference type="ChEBI" id="CHEBI:57919"/>
    </ligand>
</feature>
<dbReference type="SUPFAM" id="SSF69765">
    <property type="entry name" value="IpsF-like"/>
    <property type="match status" value="1"/>
</dbReference>
<dbReference type="CDD" id="cd00554">
    <property type="entry name" value="MECDP_synthase"/>
    <property type="match status" value="1"/>
</dbReference>
<evidence type="ECO:0000256" key="9">
    <source>
        <dbReference type="RuleBase" id="RU004395"/>
    </source>
</evidence>
<feature type="domain" description="2-C-methyl-D-erythritol 2,4-cyclodiphosphate synthase" evidence="10">
    <location>
        <begin position="62"/>
        <end position="214"/>
    </location>
</feature>
<feature type="binding site" evidence="8">
    <location>
        <position position="102"/>
    </location>
    <ligand>
        <name>a divalent metal cation</name>
        <dbReference type="ChEBI" id="CHEBI:60240"/>
    </ligand>
</feature>
<keyword evidence="12" id="KW-1185">Reference proteome</keyword>
<comment type="pathway">
    <text evidence="2 8">Isoprenoid biosynthesis; isopentenyl diphosphate biosynthesis via DXP pathway; isopentenyl diphosphate from 1-deoxy-D-xylulose 5-phosphate: step 4/6.</text>
</comment>
<dbReference type="HAMAP" id="MF_00107">
    <property type="entry name" value="IspF"/>
    <property type="match status" value="1"/>
</dbReference>
<dbReference type="PROSITE" id="PS01350">
    <property type="entry name" value="ISPF"/>
    <property type="match status" value="1"/>
</dbReference>
<feature type="binding site" evidence="8">
    <location>
        <position position="199"/>
    </location>
    <ligand>
        <name>4-CDP-2-C-methyl-D-erythritol 2-phosphate</name>
        <dbReference type="ChEBI" id="CHEBI:57919"/>
    </ligand>
</feature>
<dbReference type="InterPro" id="IPR003526">
    <property type="entry name" value="MECDP_synthase"/>
</dbReference>
<comment type="catalytic activity">
    <reaction evidence="1 8 9">
        <text>4-CDP-2-C-methyl-D-erythritol 2-phosphate = 2-C-methyl-D-erythritol 2,4-cyclic diphosphate + CMP</text>
        <dbReference type="Rhea" id="RHEA:23864"/>
        <dbReference type="ChEBI" id="CHEBI:57919"/>
        <dbReference type="ChEBI" id="CHEBI:58483"/>
        <dbReference type="ChEBI" id="CHEBI:60377"/>
        <dbReference type="EC" id="4.6.1.12"/>
    </reaction>
</comment>
<dbReference type="Gene3D" id="3.30.1330.50">
    <property type="entry name" value="2-C-methyl-D-erythritol 2,4-cyclodiphosphate synthase"/>
    <property type="match status" value="1"/>
</dbReference>
<comment type="caution">
    <text evidence="8">Lacks conserved residue(s) required for the propagation of feature annotation.</text>
</comment>
<dbReference type="Proteomes" id="UP000516134">
    <property type="component" value="Chromosome"/>
</dbReference>
<keyword evidence="5 8" id="KW-0479">Metal-binding</keyword>
<feature type="binding site" evidence="8">
    <location>
        <position position="202"/>
    </location>
    <ligand>
        <name>4-CDP-2-C-methyl-D-erythritol 2-phosphate</name>
        <dbReference type="ChEBI" id="CHEBI:57919"/>
    </ligand>
</feature>
<feature type="site" description="Transition state stabilizer" evidence="8">
    <location>
        <position position="94"/>
    </location>
</feature>
<dbReference type="SUPFAM" id="SSF53448">
    <property type="entry name" value="Nucleotide-diphospho-sugar transferases"/>
    <property type="match status" value="1"/>
</dbReference>
<gene>
    <name evidence="8 11" type="primary">ispF</name>
    <name evidence="11" type="ORF">H9L15_10555</name>
</gene>
<dbReference type="InterPro" id="IPR029044">
    <property type="entry name" value="Nucleotide-diphossugar_trans"/>
</dbReference>
<evidence type="ECO:0000256" key="2">
    <source>
        <dbReference type="ARBA" id="ARBA00004709"/>
    </source>
</evidence>
<evidence type="ECO:0000313" key="11">
    <source>
        <dbReference type="EMBL" id="QNP42616.1"/>
    </source>
</evidence>
<evidence type="ECO:0000256" key="6">
    <source>
        <dbReference type="ARBA" id="ARBA00023229"/>
    </source>
</evidence>
<dbReference type="Gene3D" id="3.90.550.10">
    <property type="entry name" value="Spore Coat Polysaccharide Biosynthesis Protein SpsA, Chain A"/>
    <property type="match status" value="1"/>
</dbReference>
<organism evidence="11 12">
    <name type="scientific">Sphingomonas daechungensis</name>
    <dbReference type="NCBI Taxonomy" id="1176646"/>
    <lineage>
        <taxon>Bacteria</taxon>
        <taxon>Pseudomonadati</taxon>
        <taxon>Pseudomonadota</taxon>
        <taxon>Alphaproteobacteria</taxon>
        <taxon>Sphingomonadales</taxon>
        <taxon>Sphingomonadaceae</taxon>
        <taxon>Sphingomonas</taxon>
    </lineage>
</organism>
<evidence type="ECO:0000313" key="12">
    <source>
        <dbReference type="Proteomes" id="UP000516134"/>
    </source>
</evidence>
<feature type="site" description="Transition state stabilizer" evidence="8">
    <location>
        <position position="193"/>
    </location>
</feature>